<dbReference type="InterPro" id="IPR036426">
    <property type="entry name" value="Bulb-type_lectin_dom_sf"/>
</dbReference>
<keyword evidence="7" id="KW-0808">Transferase</keyword>
<feature type="signal peptide" evidence="4">
    <location>
        <begin position="1"/>
        <end position="18"/>
    </location>
</feature>
<dbReference type="EMBL" id="JAUJYN010000011">
    <property type="protein sequence ID" value="KAK1261137.1"/>
    <property type="molecule type" value="Genomic_DNA"/>
</dbReference>
<dbReference type="Proteomes" id="UP001179952">
    <property type="component" value="Unassembled WGS sequence"/>
</dbReference>
<evidence type="ECO:0000259" key="6">
    <source>
        <dbReference type="PROSITE" id="PS50927"/>
    </source>
</evidence>
<dbReference type="GO" id="GO:0016301">
    <property type="term" value="F:kinase activity"/>
    <property type="evidence" value="ECO:0007669"/>
    <property type="project" value="UniProtKB-KW"/>
</dbReference>
<dbReference type="Gene3D" id="2.90.10.10">
    <property type="entry name" value="Bulb-type lectin domain"/>
    <property type="match status" value="1"/>
</dbReference>
<comment type="caution">
    <text evidence="7">The sequence shown here is derived from an EMBL/GenBank/DDBJ whole genome shotgun (WGS) entry which is preliminary data.</text>
</comment>
<feature type="domain" description="EGF-like" evidence="5">
    <location>
        <begin position="278"/>
        <end position="314"/>
    </location>
</feature>
<name>A0AAV9AAJ3_ACOGR</name>
<organism evidence="7 8">
    <name type="scientific">Acorus gramineus</name>
    <name type="common">Dwarf sweet flag</name>
    <dbReference type="NCBI Taxonomy" id="55184"/>
    <lineage>
        <taxon>Eukaryota</taxon>
        <taxon>Viridiplantae</taxon>
        <taxon>Streptophyta</taxon>
        <taxon>Embryophyta</taxon>
        <taxon>Tracheophyta</taxon>
        <taxon>Spermatophyta</taxon>
        <taxon>Magnoliopsida</taxon>
        <taxon>Liliopsida</taxon>
        <taxon>Acoraceae</taxon>
        <taxon>Acorus</taxon>
    </lineage>
</organism>
<keyword evidence="8" id="KW-1185">Reference proteome</keyword>
<evidence type="ECO:0000256" key="3">
    <source>
        <dbReference type="PROSITE-ProRule" id="PRU00076"/>
    </source>
</evidence>
<dbReference type="CDD" id="cd00028">
    <property type="entry name" value="B_lectin"/>
    <property type="match status" value="1"/>
</dbReference>
<dbReference type="SMART" id="SM00108">
    <property type="entry name" value="B_lectin"/>
    <property type="match status" value="1"/>
</dbReference>
<dbReference type="Pfam" id="PF01453">
    <property type="entry name" value="B_lectin"/>
    <property type="match status" value="1"/>
</dbReference>
<dbReference type="InterPro" id="IPR000858">
    <property type="entry name" value="S_locus_glycoprot_dom"/>
</dbReference>
<evidence type="ECO:0000313" key="8">
    <source>
        <dbReference type="Proteomes" id="UP001179952"/>
    </source>
</evidence>
<accession>A0AAV9AAJ3</accession>
<keyword evidence="7" id="KW-0418">Kinase</keyword>
<evidence type="ECO:0000256" key="2">
    <source>
        <dbReference type="ARBA" id="ARBA00023157"/>
    </source>
</evidence>
<sequence length="341" mass="38476">MSLLLLLLTSSHFTLSLSLDTITPTQPLNDGQTLLSSSHTFQLGFFPSNNHRYVGIWYHNLPDHTIVWVANRDNPLIGVNGTFSITRSGNLVLLDDKSNVVWSTTSQATKTTAHNKPMARLLDNGNLVLLDGSWQSFDYPTDTMLPEMKLGWDRKTGLNRFITSWRSPDDPSTGDKLFKLDLHGLPQIMLYDKVENRTDILYRTGPWNGLRFSGSPEISSFGVFALQFTLTPNEAYYTYKVITNGTQLARLVVTPTGVVQWLVWMDKPKKWNQVWYAPKDPCSTYNKCGPNGVCNTSDINQCECLKGFEPKVAQDWKMRDWSDGCVRRTRVCGGGGEGFVY</sequence>
<dbReference type="Pfam" id="PF00954">
    <property type="entry name" value="S_locus_glycop"/>
    <property type="match status" value="1"/>
</dbReference>
<dbReference type="PROSITE" id="PS50026">
    <property type="entry name" value="EGF_3"/>
    <property type="match status" value="1"/>
</dbReference>
<reference evidence="7" key="1">
    <citation type="journal article" date="2023" name="Nat. Commun.">
        <title>Diploid and tetraploid genomes of Acorus and the evolution of monocots.</title>
        <authorList>
            <person name="Ma L."/>
            <person name="Liu K.W."/>
            <person name="Li Z."/>
            <person name="Hsiao Y.Y."/>
            <person name="Qi Y."/>
            <person name="Fu T."/>
            <person name="Tang G.D."/>
            <person name="Zhang D."/>
            <person name="Sun W.H."/>
            <person name="Liu D.K."/>
            <person name="Li Y."/>
            <person name="Chen G.Z."/>
            <person name="Liu X.D."/>
            <person name="Liao X.Y."/>
            <person name="Jiang Y.T."/>
            <person name="Yu X."/>
            <person name="Hao Y."/>
            <person name="Huang J."/>
            <person name="Zhao X.W."/>
            <person name="Ke S."/>
            <person name="Chen Y.Y."/>
            <person name="Wu W.L."/>
            <person name="Hsu J.L."/>
            <person name="Lin Y.F."/>
            <person name="Huang M.D."/>
            <person name="Li C.Y."/>
            <person name="Huang L."/>
            <person name="Wang Z.W."/>
            <person name="Zhao X."/>
            <person name="Zhong W.Y."/>
            <person name="Peng D.H."/>
            <person name="Ahmad S."/>
            <person name="Lan S."/>
            <person name="Zhang J.S."/>
            <person name="Tsai W.C."/>
            <person name="Van de Peer Y."/>
            <person name="Liu Z.J."/>
        </authorList>
    </citation>
    <scope>NUCLEOTIDE SEQUENCE</scope>
    <source>
        <strain evidence="7">SCP</strain>
    </source>
</reference>
<keyword evidence="2" id="KW-1015">Disulfide bond</keyword>
<dbReference type="PROSITE" id="PS50927">
    <property type="entry name" value="BULB_LECTIN"/>
    <property type="match status" value="1"/>
</dbReference>
<evidence type="ECO:0000256" key="4">
    <source>
        <dbReference type="SAM" id="SignalP"/>
    </source>
</evidence>
<feature type="chain" id="PRO_5043956293" evidence="4">
    <location>
        <begin position="19"/>
        <end position="341"/>
    </location>
</feature>
<dbReference type="PANTHER" id="PTHR32444">
    <property type="entry name" value="BULB-TYPE LECTIN DOMAIN-CONTAINING PROTEIN"/>
    <property type="match status" value="1"/>
</dbReference>
<reference evidence="7" key="2">
    <citation type="submission" date="2023-06" db="EMBL/GenBank/DDBJ databases">
        <authorList>
            <person name="Ma L."/>
            <person name="Liu K.-W."/>
            <person name="Li Z."/>
            <person name="Hsiao Y.-Y."/>
            <person name="Qi Y."/>
            <person name="Fu T."/>
            <person name="Tang G."/>
            <person name="Zhang D."/>
            <person name="Sun W.-H."/>
            <person name="Liu D.-K."/>
            <person name="Li Y."/>
            <person name="Chen G.-Z."/>
            <person name="Liu X.-D."/>
            <person name="Liao X.-Y."/>
            <person name="Jiang Y.-T."/>
            <person name="Yu X."/>
            <person name="Hao Y."/>
            <person name="Huang J."/>
            <person name="Zhao X.-W."/>
            <person name="Ke S."/>
            <person name="Chen Y.-Y."/>
            <person name="Wu W.-L."/>
            <person name="Hsu J.-L."/>
            <person name="Lin Y.-F."/>
            <person name="Huang M.-D."/>
            <person name="Li C.-Y."/>
            <person name="Huang L."/>
            <person name="Wang Z.-W."/>
            <person name="Zhao X."/>
            <person name="Zhong W.-Y."/>
            <person name="Peng D.-H."/>
            <person name="Ahmad S."/>
            <person name="Lan S."/>
            <person name="Zhang J.-S."/>
            <person name="Tsai W.-C."/>
            <person name="Van De Peer Y."/>
            <person name="Liu Z.-J."/>
        </authorList>
    </citation>
    <scope>NUCLEOTIDE SEQUENCE</scope>
    <source>
        <strain evidence="7">SCP</strain>
        <tissue evidence="7">Leaves</tissue>
    </source>
</reference>
<dbReference type="GO" id="GO:0051707">
    <property type="term" value="P:response to other organism"/>
    <property type="evidence" value="ECO:0007669"/>
    <property type="project" value="UniProtKB-ARBA"/>
</dbReference>
<comment type="caution">
    <text evidence="3">Lacks conserved residue(s) required for the propagation of feature annotation.</text>
</comment>
<dbReference type="CDD" id="cd00054">
    <property type="entry name" value="EGF_CA"/>
    <property type="match status" value="1"/>
</dbReference>
<dbReference type="PANTHER" id="PTHR32444:SF89">
    <property type="entry name" value="S GLYCOPROTEIN"/>
    <property type="match status" value="1"/>
</dbReference>
<keyword evidence="1 4" id="KW-0732">Signal</keyword>
<dbReference type="AlphaFoldDB" id="A0AAV9AAJ3"/>
<evidence type="ECO:0000259" key="5">
    <source>
        <dbReference type="PROSITE" id="PS50026"/>
    </source>
</evidence>
<evidence type="ECO:0000313" key="7">
    <source>
        <dbReference type="EMBL" id="KAK1261137.1"/>
    </source>
</evidence>
<feature type="domain" description="Bulb-type lectin" evidence="6">
    <location>
        <begin position="19"/>
        <end position="142"/>
    </location>
</feature>
<dbReference type="InterPro" id="IPR000742">
    <property type="entry name" value="EGF"/>
</dbReference>
<protein>
    <submittedName>
        <fullName evidence="7">Receptor-like serine/threonine-protein kinase SD1-8</fullName>
    </submittedName>
</protein>
<dbReference type="SUPFAM" id="SSF51110">
    <property type="entry name" value="alpha-D-mannose-specific plant lectins"/>
    <property type="match status" value="1"/>
</dbReference>
<keyword evidence="3" id="KW-0245">EGF-like domain</keyword>
<evidence type="ECO:0000256" key="1">
    <source>
        <dbReference type="ARBA" id="ARBA00022729"/>
    </source>
</evidence>
<proteinExistence type="predicted"/>
<keyword evidence="7" id="KW-0675">Receptor</keyword>
<dbReference type="FunFam" id="2.90.10.10:FF:000005">
    <property type="entry name" value="G-type lectin S-receptor-like serine/threonine-protein kinase"/>
    <property type="match status" value="1"/>
</dbReference>
<gene>
    <name evidence="7" type="ORF">QJS04_geneDACA019037</name>
</gene>
<dbReference type="GO" id="GO:0048544">
    <property type="term" value="P:recognition of pollen"/>
    <property type="evidence" value="ECO:0007669"/>
    <property type="project" value="InterPro"/>
</dbReference>
<dbReference type="InterPro" id="IPR001480">
    <property type="entry name" value="Bulb-type_lectin_dom"/>
</dbReference>